<dbReference type="CDD" id="cd00657">
    <property type="entry name" value="Ferritin_like"/>
    <property type="match status" value="1"/>
</dbReference>
<dbReference type="PROSITE" id="PS51257">
    <property type="entry name" value="PROKAR_LIPOPROTEIN"/>
    <property type="match status" value="1"/>
</dbReference>
<dbReference type="InterPro" id="IPR009078">
    <property type="entry name" value="Ferritin-like_SF"/>
</dbReference>
<dbReference type="KEGG" id="llu:AKJ09_05807"/>
<organism evidence="1 2">
    <name type="scientific">Labilithrix luteola</name>
    <dbReference type="NCBI Taxonomy" id="1391654"/>
    <lineage>
        <taxon>Bacteria</taxon>
        <taxon>Pseudomonadati</taxon>
        <taxon>Myxococcota</taxon>
        <taxon>Polyangia</taxon>
        <taxon>Polyangiales</taxon>
        <taxon>Labilitrichaceae</taxon>
        <taxon>Labilithrix</taxon>
    </lineage>
</organism>
<keyword evidence="2" id="KW-1185">Reference proteome</keyword>
<protein>
    <submittedName>
        <fullName evidence="1">Putative lipoprotein</fullName>
    </submittedName>
</protein>
<gene>
    <name evidence="1" type="ORF">AKJ09_05807</name>
</gene>
<reference evidence="1 2" key="1">
    <citation type="submission" date="2015-08" db="EMBL/GenBank/DDBJ databases">
        <authorList>
            <person name="Babu N.S."/>
            <person name="Beckwith C.J."/>
            <person name="Beseler K.G."/>
            <person name="Brison A."/>
            <person name="Carone J.V."/>
            <person name="Caskin T.P."/>
            <person name="Diamond M."/>
            <person name="Durham M.E."/>
            <person name="Foxe J.M."/>
            <person name="Go M."/>
            <person name="Henderson B.A."/>
            <person name="Jones I.B."/>
            <person name="McGettigan J.A."/>
            <person name="Micheletti S.J."/>
            <person name="Nasrallah M.E."/>
            <person name="Ortiz D."/>
            <person name="Piller C.R."/>
            <person name="Privatt S.R."/>
            <person name="Schneider S.L."/>
            <person name="Sharp S."/>
            <person name="Smith T.C."/>
            <person name="Stanton J.D."/>
            <person name="Ullery H.E."/>
            <person name="Wilson R.J."/>
            <person name="Serrano M.G."/>
            <person name="Buck G."/>
            <person name="Lee V."/>
            <person name="Wang Y."/>
            <person name="Carvalho R."/>
            <person name="Voegtly L."/>
            <person name="Shi R."/>
            <person name="Duckworth R."/>
            <person name="Johnson A."/>
            <person name="Loviza R."/>
            <person name="Walstead R."/>
            <person name="Shah Z."/>
            <person name="Kiflezghi M."/>
            <person name="Wade K."/>
            <person name="Ball S.L."/>
            <person name="Bradley K.W."/>
            <person name="Asai D.J."/>
            <person name="Bowman C.A."/>
            <person name="Russell D.A."/>
            <person name="Pope W.H."/>
            <person name="Jacobs-Sera D."/>
            <person name="Hendrix R.W."/>
            <person name="Hatfull G.F."/>
        </authorList>
    </citation>
    <scope>NUCLEOTIDE SEQUENCE [LARGE SCALE GENOMIC DNA]</scope>
    <source>
        <strain evidence="1 2">DSM 27648</strain>
    </source>
</reference>
<dbReference type="Proteomes" id="UP000064967">
    <property type="component" value="Chromosome"/>
</dbReference>
<sequence>MRAGHLRTLFFGLVATVGACGGGVEEDSIRASDFTTDVCKTDLLEGVTPSAPVDYLELSSVVLGGHPQDPPKRLARRGTKCLTATDKARCETAMASLDLPKSERADIVSFVKHYLVYTRGDEVGAIQTSDELRGFLAPFENVKDAALLLRAFSAQSLHCYVPNTRSRGDSFEFYTSTGDTCGGDVLDNVVRVRPDGVMEVVASEIAEKGDPTCRFGRRPEGYTPTPTRAASIGEYLAVAAELEAASVPAFRRLARELRAHGAPAALVSRAELAARDEVRHARATKRLAERFGGTVTRPMVGKLPVRSLAEIAEENAREGCVGETFGALLATVQAARATDPEVRREMEIIARDETEHAALAWDAAEWFERLLDDDARARVRQARTSAVAELAASLDGGFSSAVLGLPSPAEMRSLLARLEPALVTLAA</sequence>
<proteinExistence type="predicted"/>
<dbReference type="EMBL" id="CP012333">
    <property type="protein sequence ID" value="AKU99143.1"/>
    <property type="molecule type" value="Genomic_DNA"/>
</dbReference>
<dbReference type="SUPFAM" id="SSF47240">
    <property type="entry name" value="Ferritin-like"/>
    <property type="match status" value="1"/>
</dbReference>
<keyword evidence="1" id="KW-0449">Lipoprotein</keyword>
<evidence type="ECO:0000313" key="1">
    <source>
        <dbReference type="EMBL" id="AKU99143.1"/>
    </source>
</evidence>
<name>A0A0K1Q037_9BACT</name>
<accession>A0A0K1Q037</accession>
<dbReference type="AlphaFoldDB" id="A0A0K1Q037"/>
<evidence type="ECO:0000313" key="2">
    <source>
        <dbReference type="Proteomes" id="UP000064967"/>
    </source>
</evidence>